<evidence type="ECO:0000256" key="1">
    <source>
        <dbReference type="ARBA" id="ARBA00007518"/>
    </source>
</evidence>
<feature type="signal peptide" evidence="3">
    <location>
        <begin position="1"/>
        <end position="22"/>
    </location>
</feature>
<reference evidence="4" key="1">
    <citation type="journal article" date="2009" name="Biochimie">
        <title>Kassina senegalensis skin tachykinins: molecular cloning of kassinin and (Thr2, Ile9)-kassinin biosynthetic precursor cDNAs and comparative bioactivity of mature tachykinins on the smooth muscle of rat urinary bladder.</title>
        <authorList>
            <person name="Wang L."/>
            <person name="Zhou M."/>
            <person name="Lynch L."/>
            <person name="Chen T."/>
            <person name="Walker B."/>
            <person name="Shaw C."/>
        </authorList>
    </citation>
    <scope>NUCLEOTIDE SEQUENCE</scope>
    <source>
        <tissue evidence="4">Skin</tissue>
    </source>
</reference>
<feature type="chain" id="PRO_5002953641" evidence="3">
    <location>
        <begin position="23"/>
        <end position="80"/>
    </location>
</feature>
<gene>
    <name evidence="4" type="primary">ksn1</name>
</gene>
<organism evidence="4">
    <name type="scientific">Kassina senegalensis</name>
    <name type="common">Senegal running frog</name>
    <dbReference type="NCBI Taxonomy" id="8415"/>
    <lineage>
        <taxon>Eukaryota</taxon>
        <taxon>Metazoa</taxon>
        <taxon>Chordata</taxon>
        <taxon>Craniata</taxon>
        <taxon>Vertebrata</taxon>
        <taxon>Euteleostomi</taxon>
        <taxon>Amphibia</taxon>
        <taxon>Batrachia</taxon>
        <taxon>Anura</taxon>
        <taxon>Neobatrachia</taxon>
        <taxon>Microhyloidea</taxon>
        <taxon>Hyperoliidae</taxon>
        <taxon>Kassina</taxon>
    </lineage>
</organism>
<comment type="similarity">
    <text evidence="1">Belongs to the tachykinin family.</text>
</comment>
<keyword evidence="2" id="KW-0027">Amidation</keyword>
<evidence type="ECO:0000313" key="4">
    <source>
        <dbReference type="EMBL" id="CAX32489.1"/>
    </source>
</evidence>
<proteinExistence type="evidence at transcript level"/>
<dbReference type="AlphaFoldDB" id="C5J872"/>
<accession>C5J872</accession>
<keyword evidence="3" id="KW-0732">Signal</keyword>
<evidence type="ECO:0000256" key="2">
    <source>
        <dbReference type="ARBA" id="ARBA00022815"/>
    </source>
</evidence>
<sequence length="80" mass="8546">MKTLILLTVLACGLLFMTSSTAADVPKSDQFVGLMGKRESPDVDKRAPISDALLASLVGKRSVVDDLVNLMGKREAPDVE</sequence>
<protein>
    <submittedName>
        <fullName evidence="4">Kassinin</fullName>
    </submittedName>
</protein>
<name>C5J872_KASSE</name>
<evidence type="ECO:0000256" key="3">
    <source>
        <dbReference type="SAM" id="SignalP"/>
    </source>
</evidence>
<dbReference type="PROSITE" id="PS00267">
    <property type="entry name" value="TACHYKININ"/>
    <property type="match status" value="1"/>
</dbReference>
<dbReference type="EMBL" id="FM993909">
    <property type="protein sequence ID" value="CAX32489.1"/>
    <property type="molecule type" value="mRNA"/>
</dbReference>
<dbReference type="InterPro" id="IPR013055">
    <property type="entry name" value="Tachy_Neuro_lke_CS"/>
</dbReference>